<dbReference type="Proteomes" id="UP001195769">
    <property type="component" value="Unassembled WGS sequence"/>
</dbReference>
<dbReference type="GeneID" id="64660495"/>
<name>A0AAD4EHS1_9AGAM</name>
<evidence type="ECO:0000313" key="3">
    <source>
        <dbReference type="Proteomes" id="UP001195769"/>
    </source>
</evidence>
<organism evidence="2 3">
    <name type="scientific">Suillus fuscotomentosus</name>
    <dbReference type="NCBI Taxonomy" id="1912939"/>
    <lineage>
        <taxon>Eukaryota</taxon>
        <taxon>Fungi</taxon>
        <taxon>Dikarya</taxon>
        <taxon>Basidiomycota</taxon>
        <taxon>Agaricomycotina</taxon>
        <taxon>Agaricomycetes</taxon>
        <taxon>Agaricomycetidae</taxon>
        <taxon>Boletales</taxon>
        <taxon>Suillineae</taxon>
        <taxon>Suillaceae</taxon>
        <taxon>Suillus</taxon>
    </lineage>
</organism>
<comment type="caution">
    <text evidence="2">The sequence shown here is derived from an EMBL/GenBank/DDBJ whole genome shotgun (WGS) entry which is preliminary data.</text>
</comment>
<proteinExistence type="predicted"/>
<reference evidence="2" key="1">
    <citation type="journal article" date="2020" name="New Phytol.">
        <title>Comparative genomics reveals dynamic genome evolution in host specialist ectomycorrhizal fungi.</title>
        <authorList>
            <person name="Lofgren L.A."/>
            <person name="Nguyen N.H."/>
            <person name="Vilgalys R."/>
            <person name="Ruytinx J."/>
            <person name="Liao H.L."/>
            <person name="Branco S."/>
            <person name="Kuo A."/>
            <person name="LaButti K."/>
            <person name="Lipzen A."/>
            <person name="Andreopoulos W."/>
            <person name="Pangilinan J."/>
            <person name="Riley R."/>
            <person name="Hundley H."/>
            <person name="Na H."/>
            <person name="Barry K."/>
            <person name="Grigoriev I.V."/>
            <person name="Stajich J.E."/>
            <person name="Kennedy P.G."/>
        </authorList>
    </citation>
    <scope>NUCLEOTIDE SEQUENCE</scope>
    <source>
        <strain evidence="2">FC203</strain>
    </source>
</reference>
<feature type="region of interest" description="Disordered" evidence="1">
    <location>
        <begin position="1"/>
        <end position="30"/>
    </location>
</feature>
<protein>
    <submittedName>
        <fullName evidence="2">Uncharacterized protein</fullName>
    </submittedName>
</protein>
<dbReference type="EMBL" id="JABBWK010000005">
    <property type="protein sequence ID" value="KAG1906380.1"/>
    <property type="molecule type" value="Genomic_DNA"/>
</dbReference>
<dbReference type="RefSeq" id="XP_041231955.1">
    <property type="nucleotide sequence ID" value="XM_041366197.1"/>
</dbReference>
<accession>A0AAD4EHS1</accession>
<evidence type="ECO:0000313" key="2">
    <source>
        <dbReference type="EMBL" id="KAG1906380.1"/>
    </source>
</evidence>
<evidence type="ECO:0000256" key="1">
    <source>
        <dbReference type="SAM" id="MobiDB-lite"/>
    </source>
</evidence>
<gene>
    <name evidence="2" type="ORF">F5891DRAFT_1182635</name>
</gene>
<dbReference type="AlphaFoldDB" id="A0AAD4EHS1"/>
<keyword evidence="3" id="KW-1185">Reference proteome</keyword>
<sequence>MSQASATDDAEDERTHNDEQLLPQKDVVQPIEEENINVEPLAELPSGISNAGPSRPSGLLVQQNTSNVSLVSDLATEAKKVVPEKDDIRKPAGKRFL</sequence>